<evidence type="ECO:0000256" key="7">
    <source>
        <dbReference type="RuleBase" id="RU003785"/>
    </source>
</evidence>
<comment type="function">
    <text evidence="5">Catalyzes the transfer of a dimethylallyl group onto the adenine at position 37.</text>
</comment>
<organism evidence="9 10">
    <name type="scientific">Verruconis gallopava</name>
    <dbReference type="NCBI Taxonomy" id="253628"/>
    <lineage>
        <taxon>Eukaryota</taxon>
        <taxon>Fungi</taxon>
        <taxon>Dikarya</taxon>
        <taxon>Ascomycota</taxon>
        <taxon>Pezizomycotina</taxon>
        <taxon>Dothideomycetes</taxon>
        <taxon>Pleosporomycetidae</taxon>
        <taxon>Venturiales</taxon>
        <taxon>Sympoventuriaceae</taxon>
        <taxon>Verruconis</taxon>
    </lineage>
</organism>
<name>A0A0D2AAF1_9PEZI</name>
<dbReference type="FunCoup" id="A0A0D2AAF1">
    <property type="interactions" value="965"/>
</dbReference>
<evidence type="ECO:0000256" key="1">
    <source>
        <dbReference type="ARBA" id="ARBA00005842"/>
    </source>
</evidence>
<dbReference type="Gene3D" id="1.10.20.140">
    <property type="match status" value="1"/>
</dbReference>
<evidence type="ECO:0000256" key="6">
    <source>
        <dbReference type="RuleBase" id="RU003783"/>
    </source>
</evidence>
<keyword evidence="10" id="KW-1185">Reference proteome</keyword>
<dbReference type="CDD" id="cd02019">
    <property type="entry name" value="NK"/>
    <property type="match status" value="1"/>
</dbReference>
<evidence type="ECO:0000313" key="10">
    <source>
        <dbReference type="Proteomes" id="UP000053259"/>
    </source>
</evidence>
<evidence type="ECO:0000256" key="2">
    <source>
        <dbReference type="ARBA" id="ARBA00022679"/>
    </source>
</evidence>
<dbReference type="OrthoDB" id="775260at2759"/>
<keyword evidence="3 5" id="KW-0547">Nucleotide-binding</keyword>
<keyword evidence="5" id="KW-0963">Cytoplasm</keyword>
<dbReference type="Pfam" id="PF01715">
    <property type="entry name" value="IPPT"/>
    <property type="match status" value="1"/>
</dbReference>
<dbReference type="Gene3D" id="3.40.50.300">
    <property type="entry name" value="P-loop containing nucleotide triphosphate hydrolases"/>
    <property type="match status" value="1"/>
</dbReference>
<evidence type="ECO:0000313" key="9">
    <source>
        <dbReference type="EMBL" id="KIW03530.1"/>
    </source>
</evidence>
<dbReference type="InterPro" id="IPR039657">
    <property type="entry name" value="Dimethylallyltransferase"/>
</dbReference>
<protein>
    <recommendedName>
        <fullName evidence="5 6">tRNA dimethylallyltransferase</fullName>
        <ecNumber evidence="5 6">2.5.1.75</ecNumber>
    </recommendedName>
</protein>
<dbReference type="RefSeq" id="XP_016213399.1">
    <property type="nucleotide sequence ID" value="XM_016358780.1"/>
</dbReference>
<proteinExistence type="inferred from homology"/>
<comment type="catalytic activity">
    <reaction evidence="5 6">
        <text>adenosine(37) in tRNA + dimethylallyl diphosphate = N(6)-dimethylallyladenosine(37) in tRNA + diphosphate</text>
        <dbReference type="Rhea" id="RHEA:26482"/>
        <dbReference type="Rhea" id="RHEA-COMP:10162"/>
        <dbReference type="Rhea" id="RHEA-COMP:10375"/>
        <dbReference type="ChEBI" id="CHEBI:33019"/>
        <dbReference type="ChEBI" id="CHEBI:57623"/>
        <dbReference type="ChEBI" id="CHEBI:74411"/>
        <dbReference type="ChEBI" id="CHEBI:74415"/>
        <dbReference type="EC" id="2.5.1.75"/>
    </reaction>
</comment>
<dbReference type="PANTHER" id="PTHR11088">
    <property type="entry name" value="TRNA DIMETHYLALLYLTRANSFERASE"/>
    <property type="match status" value="1"/>
</dbReference>
<dbReference type="GO" id="GO:0005739">
    <property type="term" value="C:mitochondrion"/>
    <property type="evidence" value="ECO:0007669"/>
    <property type="project" value="TreeGrafter"/>
</dbReference>
<evidence type="ECO:0000256" key="8">
    <source>
        <dbReference type="SAM" id="MobiDB-lite"/>
    </source>
</evidence>
<dbReference type="VEuPathDB" id="FungiDB:PV09_05291"/>
<dbReference type="InterPro" id="IPR027417">
    <property type="entry name" value="P-loop_NTPase"/>
</dbReference>
<dbReference type="InterPro" id="IPR030666">
    <property type="entry name" value="IPP_transferase_euk"/>
</dbReference>
<reference evidence="9 10" key="1">
    <citation type="submission" date="2015-01" db="EMBL/GenBank/DDBJ databases">
        <title>The Genome Sequence of Ochroconis gallopava CBS43764.</title>
        <authorList>
            <consortium name="The Broad Institute Genomics Platform"/>
            <person name="Cuomo C."/>
            <person name="de Hoog S."/>
            <person name="Gorbushina A."/>
            <person name="Stielow B."/>
            <person name="Teixiera M."/>
            <person name="Abouelleil A."/>
            <person name="Chapman S.B."/>
            <person name="Priest M."/>
            <person name="Young S.K."/>
            <person name="Wortman J."/>
            <person name="Nusbaum C."/>
            <person name="Birren B."/>
        </authorList>
    </citation>
    <scope>NUCLEOTIDE SEQUENCE [LARGE SCALE GENOMIC DNA]</scope>
    <source>
        <strain evidence="9 10">CBS 43764</strain>
    </source>
</reference>
<keyword evidence="5 6" id="KW-0819">tRNA processing</keyword>
<dbReference type="GO" id="GO:0006400">
    <property type="term" value="P:tRNA modification"/>
    <property type="evidence" value="ECO:0007669"/>
    <property type="project" value="TreeGrafter"/>
</dbReference>
<dbReference type="SUPFAM" id="SSF52540">
    <property type="entry name" value="P-loop containing nucleoside triphosphate hydrolases"/>
    <property type="match status" value="1"/>
</dbReference>
<gene>
    <name evidence="9" type="ORF">PV09_05291</name>
</gene>
<sequence>MSAFLTRAVSTMSARKTQPIIAIIGATGTGKSDLAVDLASRFNGEIINADAVQMYEGLPIITNKIPMNERKGIKHHLLGSIGLDEPTWTVQEFLPKALDIIEDIRSRQKVPILVGGTHYYTQALLFRDHTIEFQQEKSSSQIPAEEKHYILSEPTDVILRKLREVDPVMANRWHPNDRRKIQRSLEIYLETGKRASETYMQRRLDEHSNSAGGLRFSTLILWPFCEREAHKSRLDNRVEKMLQDGLLDEVSQLMVIRKTKLDAGESVDFTKGIWQSIGFKQFEMYQQALQSGVMDEKELDKLKQRAIEQTQAATRRYALAQLKWIRIKLMNALFRANAQRNLFVLDGTDINNFQAMVINPARQLCEKFLDEQDLPKPEEICAIATELLTPPKEDLTHNPENWGVKTCDLCGVKAATPQLWLKHVESRGHRLRLSKKKSRETKSLVAIDMPTESENPQRSH</sequence>
<dbReference type="PANTHER" id="PTHR11088:SF89">
    <property type="entry name" value="TRNA DIMETHYLALLYLTRANSFERASE"/>
    <property type="match status" value="1"/>
</dbReference>
<dbReference type="GeneID" id="27313264"/>
<dbReference type="PIRSF" id="PIRSF039110">
    <property type="entry name" value="IPP_transferase"/>
    <property type="match status" value="1"/>
</dbReference>
<dbReference type="EC" id="2.5.1.75" evidence="5 6"/>
<dbReference type="HOGENOM" id="CLU_032616_2_3_1"/>
<dbReference type="NCBIfam" id="TIGR00174">
    <property type="entry name" value="miaA"/>
    <property type="match status" value="1"/>
</dbReference>
<dbReference type="GO" id="GO:0052381">
    <property type="term" value="F:tRNA dimethylallyltransferase activity"/>
    <property type="evidence" value="ECO:0007669"/>
    <property type="project" value="UniProtKB-UniRule"/>
</dbReference>
<dbReference type="HAMAP" id="MF_00185">
    <property type="entry name" value="IPP_trans"/>
    <property type="match status" value="1"/>
</dbReference>
<dbReference type="InterPro" id="IPR018022">
    <property type="entry name" value="IPT"/>
</dbReference>
<dbReference type="EMBL" id="KN847544">
    <property type="protein sequence ID" value="KIW03530.1"/>
    <property type="molecule type" value="Genomic_DNA"/>
</dbReference>
<accession>A0A0D2AAF1</accession>
<dbReference type="STRING" id="253628.A0A0D2AAF1"/>
<comment type="similarity">
    <text evidence="1 5 7">Belongs to the IPP transferase family.</text>
</comment>
<dbReference type="Gene3D" id="3.30.160.60">
    <property type="entry name" value="Classic Zinc Finger"/>
    <property type="match status" value="1"/>
</dbReference>
<dbReference type="GO" id="GO:0005524">
    <property type="term" value="F:ATP binding"/>
    <property type="evidence" value="ECO:0007669"/>
    <property type="project" value="UniProtKB-UniRule"/>
</dbReference>
<evidence type="ECO:0000256" key="5">
    <source>
        <dbReference type="PIRNR" id="PIRNR039110"/>
    </source>
</evidence>
<keyword evidence="4 5" id="KW-0067">ATP-binding</keyword>
<dbReference type="Proteomes" id="UP000053259">
    <property type="component" value="Unassembled WGS sequence"/>
</dbReference>
<dbReference type="AlphaFoldDB" id="A0A0D2AAF1"/>
<keyword evidence="2 5" id="KW-0808">Transferase</keyword>
<evidence type="ECO:0000256" key="4">
    <source>
        <dbReference type="ARBA" id="ARBA00022840"/>
    </source>
</evidence>
<feature type="region of interest" description="Disordered" evidence="8">
    <location>
        <begin position="431"/>
        <end position="460"/>
    </location>
</feature>
<dbReference type="InParanoid" id="A0A0D2AAF1"/>
<evidence type="ECO:0000256" key="3">
    <source>
        <dbReference type="ARBA" id="ARBA00022741"/>
    </source>
</evidence>